<evidence type="ECO:0000259" key="11">
    <source>
        <dbReference type="Pfam" id="PF12019"/>
    </source>
</evidence>
<comment type="similarity">
    <text evidence="9">Belongs to the GSP H family.</text>
</comment>
<dbReference type="OrthoDB" id="8481584at2"/>
<dbReference type="EMBL" id="BJYZ01000015">
    <property type="protein sequence ID" value="GEO39324.1"/>
    <property type="molecule type" value="Genomic_DNA"/>
</dbReference>
<evidence type="ECO:0000256" key="3">
    <source>
        <dbReference type="ARBA" id="ARBA00022475"/>
    </source>
</evidence>
<keyword evidence="6" id="KW-0812">Transmembrane</keyword>
<dbReference type="AlphaFoldDB" id="A0A512DS71"/>
<evidence type="ECO:0000256" key="5">
    <source>
        <dbReference type="ARBA" id="ARBA00022519"/>
    </source>
</evidence>
<dbReference type="NCBIfam" id="TIGR02532">
    <property type="entry name" value="IV_pilin_GFxxxE"/>
    <property type="match status" value="1"/>
</dbReference>
<feature type="domain" description="General secretion pathway GspH" evidence="11">
    <location>
        <begin position="42"/>
        <end position="137"/>
    </location>
</feature>
<sequence>MTRPAGFTLLELLVVITVMGLAMLAAPRLGGAWADGARDRAAIQELGSGLSRARFMAVATRSPVEVLFDVKDRTWRTIPTGPRGRLPDAGISVLGVDGATVRDAATSAIRFYPDGGSSGGTILLDMPGSGGKPTRIAADWLSGRVEVRD</sequence>
<evidence type="ECO:0000256" key="1">
    <source>
        <dbReference type="ARBA" id="ARBA00004377"/>
    </source>
</evidence>
<comment type="subcellular location">
    <subcellularLocation>
        <location evidence="1">Cell inner membrane</location>
        <topology evidence="1">Single-pass membrane protein</topology>
    </subcellularLocation>
</comment>
<evidence type="ECO:0000256" key="2">
    <source>
        <dbReference type="ARBA" id="ARBA00021549"/>
    </source>
</evidence>
<keyword evidence="8" id="KW-0472">Membrane</keyword>
<keyword evidence="4" id="KW-0488">Methylation</keyword>
<evidence type="ECO:0000256" key="10">
    <source>
        <dbReference type="ARBA" id="ARBA00030775"/>
    </source>
</evidence>
<evidence type="ECO:0000256" key="7">
    <source>
        <dbReference type="ARBA" id="ARBA00022989"/>
    </source>
</evidence>
<organism evidence="12 13">
    <name type="scientific">Skermanella aerolata</name>
    <dbReference type="NCBI Taxonomy" id="393310"/>
    <lineage>
        <taxon>Bacteria</taxon>
        <taxon>Pseudomonadati</taxon>
        <taxon>Pseudomonadota</taxon>
        <taxon>Alphaproteobacteria</taxon>
        <taxon>Rhodospirillales</taxon>
        <taxon>Azospirillaceae</taxon>
        <taxon>Skermanella</taxon>
    </lineage>
</organism>
<reference evidence="12 13" key="1">
    <citation type="submission" date="2019-07" db="EMBL/GenBank/DDBJ databases">
        <title>Whole genome shotgun sequence of Skermanella aerolata NBRC 106429.</title>
        <authorList>
            <person name="Hosoyama A."/>
            <person name="Uohara A."/>
            <person name="Ohji S."/>
            <person name="Ichikawa N."/>
        </authorList>
    </citation>
    <scope>NUCLEOTIDE SEQUENCE [LARGE SCALE GENOMIC DNA]</scope>
    <source>
        <strain evidence="12 13">NBRC 106429</strain>
    </source>
</reference>
<gene>
    <name evidence="12" type="ORF">SAE02_34720</name>
</gene>
<dbReference type="Pfam" id="PF12019">
    <property type="entry name" value="GspH"/>
    <property type="match status" value="1"/>
</dbReference>
<dbReference type="Proteomes" id="UP000321523">
    <property type="component" value="Unassembled WGS sequence"/>
</dbReference>
<proteinExistence type="inferred from homology"/>
<name>A0A512DS71_9PROT</name>
<comment type="caution">
    <text evidence="12">The sequence shown here is derived from an EMBL/GenBank/DDBJ whole genome shotgun (WGS) entry which is preliminary data.</text>
</comment>
<evidence type="ECO:0000256" key="4">
    <source>
        <dbReference type="ARBA" id="ARBA00022481"/>
    </source>
</evidence>
<accession>A0A512DS71</accession>
<dbReference type="RefSeq" id="WP_052831520.1">
    <property type="nucleotide sequence ID" value="NZ_BJYZ01000015.1"/>
</dbReference>
<dbReference type="Pfam" id="PF07963">
    <property type="entry name" value="N_methyl"/>
    <property type="match status" value="1"/>
</dbReference>
<dbReference type="SUPFAM" id="SSF54523">
    <property type="entry name" value="Pili subunits"/>
    <property type="match status" value="1"/>
</dbReference>
<dbReference type="Gene3D" id="3.30.700.10">
    <property type="entry name" value="Glycoprotein, Type 4 Pilin"/>
    <property type="match status" value="1"/>
</dbReference>
<evidence type="ECO:0000313" key="12">
    <source>
        <dbReference type="EMBL" id="GEO39324.1"/>
    </source>
</evidence>
<dbReference type="GO" id="GO:0015628">
    <property type="term" value="P:protein secretion by the type II secretion system"/>
    <property type="evidence" value="ECO:0007669"/>
    <property type="project" value="InterPro"/>
</dbReference>
<evidence type="ECO:0000256" key="6">
    <source>
        <dbReference type="ARBA" id="ARBA00022692"/>
    </source>
</evidence>
<dbReference type="InterPro" id="IPR045584">
    <property type="entry name" value="Pilin-like"/>
</dbReference>
<dbReference type="InterPro" id="IPR022346">
    <property type="entry name" value="T2SS_GspH"/>
</dbReference>
<protein>
    <recommendedName>
        <fullName evidence="2">Type II secretion system protein H</fullName>
    </recommendedName>
    <alternativeName>
        <fullName evidence="10">General secretion pathway protein H</fullName>
    </alternativeName>
</protein>
<keyword evidence="5" id="KW-0997">Cell inner membrane</keyword>
<dbReference type="PROSITE" id="PS00409">
    <property type="entry name" value="PROKAR_NTER_METHYL"/>
    <property type="match status" value="1"/>
</dbReference>
<keyword evidence="7" id="KW-1133">Transmembrane helix</keyword>
<evidence type="ECO:0000313" key="13">
    <source>
        <dbReference type="Proteomes" id="UP000321523"/>
    </source>
</evidence>
<keyword evidence="13" id="KW-1185">Reference proteome</keyword>
<dbReference type="GO" id="GO:0005886">
    <property type="term" value="C:plasma membrane"/>
    <property type="evidence" value="ECO:0007669"/>
    <property type="project" value="UniProtKB-SubCell"/>
</dbReference>
<dbReference type="InterPro" id="IPR012902">
    <property type="entry name" value="N_methyl_site"/>
</dbReference>
<keyword evidence="3" id="KW-1003">Cell membrane</keyword>
<evidence type="ECO:0000256" key="8">
    <source>
        <dbReference type="ARBA" id="ARBA00023136"/>
    </source>
</evidence>
<dbReference type="GO" id="GO:0015627">
    <property type="term" value="C:type II protein secretion system complex"/>
    <property type="evidence" value="ECO:0007669"/>
    <property type="project" value="InterPro"/>
</dbReference>
<evidence type="ECO:0000256" key="9">
    <source>
        <dbReference type="ARBA" id="ARBA00025772"/>
    </source>
</evidence>